<proteinExistence type="predicted"/>
<dbReference type="Proteomes" id="UP000604117">
    <property type="component" value="Unassembled WGS sequence"/>
</dbReference>
<evidence type="ECO:0000313" key="2">
    <source>
        <dbReference type="Proteomes" id="UP000604117"/>
    </source>
</evidence>
<organism evidence="1 2">
    <name type="scientific">Asanoa siamensis</name>
    <dbReference type="NCBI Taxonomy" id="926357"/>
    <lineage>
        <taxon>Bacteria</taxon>
        <taxon>Bacillati</taxon>
        <taxon>Actinomycetota</taxon>
        <taxon>Actinomycetes</taxon>
        <taxon>Micromonosporales</taxon>
        <taxon>Micromonosporaceae</taxon>
        <taxon>Asanoa</taxon>
    </lineage>
</organism>
<sequence length="192" mass="19793">MRRPVHCNNGLEGRHSMRRSLAVPLIALALGLAACGSAGPPPGVATAGGGTPTADASAAAADDGEQGRAFAACMRENGIDMPDPQPGAEGGLGVALDKLDKTKVLDAVDACRDLMPGGGKDVKLGPEQIERQRVLAECMRANGVPDFPDPDPDGGAAVREYILDKHDDDVLAALEKCRDVLPTPSGRPGVRK</sequence>
<keyword evidence="2" id="KW-1185">Reference proteome</keyword>
<dbReference type="EMBL" id="BONE01000003">
    <property type="protein sequence ID" value="GIF71192.1"/>
    <property type="molecule type" value="Genomic_DNA"/>
</dbReference>
<gene>
    <name evidence="1" type="ORF">Asi02nite_07100</name>
</gene>
<name>A0ABQ4CIQ9_9ACTN</name>
<evidence type="ECO:0008006" key="3">
    <source>
        <dbReference type="Google" id="ProtNLM"/>
    </source>
</evidence>
<comment type="caution">
    <text evidence="1">The sequence shown here is derived from an EMBL/GenBank/DDBJ whole genome shotgun (WGS) entry which is preliminary data.</text>
</comment>
<reference evidence="1 2" key="1">
    <citation type="submission" date="2021-01" db="EMBL/GenBank/DDBJ databases">
        <title>Whole genome shotgun sequence of Asanoa siamensis NBRC 107932.</title>
        <authorList>
            <person name="Komaki H."/>
            <person name="Tamura T."/>
        </authorList>
    </citation>
    <scope>NUCLEOTIDE SEQUENCE [LARGE SCALE GENOMIC DNA]</scope>
    <source>
        <strain evidence="1 2">NBRC 107932</strain>
    </source>
</reference>
<accession>A0ABQ4CIQ9</accession>
<evidence type="ECO:0000313" key="1">
    <source>
        <dbReference type="EMBL" id="GIF71192.1"/>
    </source>
</evidence>
<dbReference type="PROSITE" id="PS51257">
    <property type="entry name" value="PROKAR_LIPOPROTEIN"/>
    <property type="match status" value="1"/>
</dbReference>
<protein>
    <recommendedName>
        <fullName evidence="3">Secreted protein</fullName>
    </recommendedName>
</protein>